<evidence type="ECO:0000313" key="5">
    <source>
        <dbReference type="Proteomes" id="UP000008370"/>
    </source>
</evidence>
<keyword evidence="5" id="KW-1185">Reference proteome</keyword>
<dbReference type="SUPFAM" id="SSF81383">
    <property type="entry name" value="F-box domain"/>
    <property type="match status" value="1"/>
</dbReference>
<evidence type="ECO:0000256" key="2">
    <source>
        <dbReference type="ARBA" id="ARBA00022786"/>
    </source>
</evidence>
<sequence length="465" mass="53370">MLQTLPYDVLRVLLRLLSGSDIAHVLTTCNSLYTLMDDDGVWQEQCARYKFTDRSIFDDATYREIYTLVLHTYWPLLGLWASDHPYRGSVIEFRYDVDYKGIVGEVWRWWAQPPGFDAMDLTVPKLPEYFVFFSVSLSASNTPRRAVISWHIHHNGVGYFGSPSNFLAAPTMHVLSETDQSLYLRYSAVICRLPDFPNPDLMVWYDRTRGPPRLKVEQAPVTSKVQNIGLINAVAFLYMAQTAVTKPAALVFHPPEPGGPEIFARHELPLQAQDLRSFDFGGSEPRRGPPFYRRFYPLRSPVLDGDDPTDERWAPASLEGIWLGAYATHSTEVLYVYFDEAAQAVRALKITGDFNVPRGVITWQFSLNDRMRIHDLPHDLPLAQRVFGDLSAVRIYRGTGTISAVGFIDEQRGESVNYIGIINQDEIRVDWRELDEYTPRYRRYRGRNLASETVDGNLRIPARWY</sequence>
<keyword evidence="2" id="KW-0833">Ubl conjugation pathway</keyword>
<name>K5VTW8_PHACS</name>
<accession>K5VTW8</accession>
<evidence type="ECO:0000313" key="4">
    <source>
        <dbReference type="EMBL" id="EKM54943.1"/>
    </source>
</evidence>
<dbReference type="STRING" id="650164.K5VTW8"/>
<reference evidence="4 5" key="1">
    <citation type="journal article" date="2012" name="BMC Genomics">
        <title>Comparative genomics of the white-rot fungi, Phanerochaete carnosa and P. chrysosporium, to elucidate the genetic basis of the distinct wood types they colonize.</title>
        <authorList>
            <person name="Suzuki H."/>
            <person name="MacDonald J."/>
            <person name="Syed K."/>
            <person name="Salamov A."/>
            <person name="Hori C."/>
            <person name="Aerts A."/>
            <person name="Henrissat B."/>
            <person name="Wiebenga A."/>
            <person name="vanKuyk P.A."/>
            <person name="Barry K."/>
            <person name="Lindquist E."/>
            <person name="LaButti K."/>
            <person name="Lapidus A."/>
            <person name="Lucas S."/>
            <person name="Coutinho P."/>
            <person name="Gong Y."/>
            <person name="Samejima M."/>
            <person name="Mahadevan R."/>
            <person name="Abou-Zaid M."/>
            <person name="de Vries R.P."/>
            <person name="Igarashi K."/>
            <person name="Yadav J.S."/>
            <person name="Grigoriev I.V."/>
            <person name="Master E.R."/>
        </authorList>
    </citation>
    <scope>NUCLEOTIDE SEQUENCE [LARGE SCALE GENOMIC DNA]</scope>
    <source>
        <strain evidence="4 5">HHB-10118-sp</strain>
    </source>
</reference>
<dbReference type="InterPro" id="IPR036047">
    <property type="entry name" value="F-box-like_dom_sf"/>
</dbReference>
<proteinExistence type="predicted"/>
<dbReference type="InterPro" id="IPR045048">
    <property type="entry name" value="FBXO31/39"/>
</dbReference>
<protein>
    <recommendedName>
        <fullName evidence="3">F-box domain-containing protein</fullName>
    </recommendedName>
</protein>
<dbReference type="Gene3D" id="1.20.1280.50">
    <property type="match status" value="1"/>
</dbReference>
<evidence type="ECO:0000259" key="3">
    <source>
        <dbReference type="PROSITE" id="PS50181"/>
    </source>
</evidence>
<dbReference type="RefSeq" id="XP_007395293.1">
    <property type="nucleotide sequence ID" value="XM_007395231.1"/>
</dbReference>
<dbReference type="HOGENOM" id="CLU_042699_0_0_1"/>
<gene>
    <name evidence="4" type="ORF">PHACADRAFT_255176</name>
</gene>
<dbReference type="Pfam" id="PF12014">
    <property type="entry name" value="Cyclin_D1_bind"/>
    <property type="match status" value="1"/>
</dbReference>
<evidence type="ECO:0000256" key="1">
    <source>
        <dbReference type="ARBA" id="ARBA00004906"/>
    </source>
</evidence>
<dbReference type="OrthoDB" id="722566at2759"/>
<dbReference type="UniPathway" id="UPA00143"/>
<dbReference type="Proteomes" id="UP000008370">
    <property type="component" value="Unassembled WGS sequence"/>
</dbReference>
<dbReference type="AlphaFoldDB" id="K5VTW8"/>
<dbReference type="KEGG" id="pco:PHACADRAFT_255176"/>
<dbReference type="GO" id="GO:0016567">
    <property type="term" value="P:protein ubiquitination"/>
    <property type="evidence" value="ECO:0007669"/>
    <property type="project" value="UniProtKB-UniPathway"/>
</dbReference>
<dbReference type="GeneID" id="18916244"/>
<organism evidence="4 5">
    <name type="scientific">Phanerochaete carnosa (strain HHB-10118-sp)</name>
    <name type="common">White-rot fungus</name>
    <name type="synonym">Peniophora carnosa</name>
    <dbReference type="NCBI Taxonomy" id="650164"/>
    <lineage>
        <taxon>Eukaryota</taxon>
        <taxon>Fungi</taxon>
        <taxon>Dikarya</taxon>
        <taxon>Basidiomycota</taxon>
        <taxon>Agaricomycotina</taxon>
        <taxon>Agaricomycetes</taxon>
        <taxon>Polyporales</taxon>
        <taxon>Phanerochaetaceae</taxon>
        <taxon>Phanerochaete</taxon>
    </lineage>
</organism>
<dbReference type="PROSITE" id="PS50181">
    <property type="entry name" value="FBOX"/>
    <property type="match status" value="1"/>
</dbReference>
<dbReference type="PANTHER" id="PTHR10706">
    <property type="entry name" value="F-BOX FAMILY PROTEIN"/>
    <property type="match status" value="1"/>
</dbReference>
<feature type="domain" description="F-box" evidence="3">
    <location>
        <begin position="1"/>
        <end position="45"/>
    </location>
</feature>
<dbReference type="EMBL" id="JH930472">
    <property type="protein sequence ID" value="EKM54943.1"/>
    <property type="molecule type" value="Genomic_DNA"/>
</dbReference>
<comment type="pathway">
    <text evidence="1">Protein modification; protein ubiquitination.</text>
</comment>
<dbReference type="InParanoid" id="K5VTW8"/>
<dbReference type="PANTHER" id="PTHR10706:SF130">
    <property type="entry name" value="F-BOX ONLY PROTEIN 31"/>
    <property type="match status" value="1"/>
</dbReference>
<dbReference type="InterPro" id="IPR001810">
    <property type="entry name" value="F-box_dom"/>
</dbReference>